<feature type="non-terminal residue" evidence="1">
    <location>
        <position position="1"/>
    </location>
</feature>
<dbReference type="Gene3D" id="3.40.50.2300">
    <property type="match status" value="2"/>
</dbReference>
<accession>D3AUE0</accession>
<dbReference type="InterPro" id="IPR028082">
    <property type="entry name" value="Peripla_BP_I"/>
</dbReference>
<name>D3AUE0_9FIRM</name>
<dbReference type="HOGENOM" id="CLU_2660322_0_0_9"/>
<evidence type="ECO:0008006" key="3">
    <source>
        <dbReference type="Google" id="ProtNLM"/>
    </source>
</evidence>
<protein>
    <recommendedName>
        <fullName evidence="3">Periplasmic binding protein domain-containing protein</fullName>
    </recommendedName>
</protein>
<evidence type="ECO:0000313" key="2">
    <source>
        <dbReference type="Proteomes" id="UP000004968"/>
    </source>
</evidence>
<sequence length="75" mass="8281">GRKTGKDIYLVGVDALEETVQYIKEGKVTGTVLNDHTGQSHTAADVLMKMIHGDEAETRYLVDYVKISTISTLQK</sequence>
<dbReference type="EMBL" id="ACIO01001044">
    <property type="protein sequence ID" value="EFC94564.1"/>
    <property type="molecule type" value="Genomic_DNA"/>
</dbReference>
<organism evidence="1 2">
    <name type="scientific">Hungatella hathewayi DSM 13479</name>
    <dbReference type="NCBI Taxonomy" id="566550"/>
    <lineage>
        <taxon>Bacteria</taxon>
        <taxon>Bacillati</taxon>
        <taxon>Bacillota</taxon>
        <taxon>Clostridia</taxon>
        <taxon>Lachnospirales</taxon>
        <taxon>Lachnospiraceae</taxon>
        <taxon>Hungatella</taxon>
    </lineage>
</organism>
<proteinExistence type="predicted"/>
<comment type="caution">
    <text evidence="1">The sequence shown here is derived from an EMBL/GenBank/DDBJ whole genome shotgun (WGS) entry which is preliminary data.</text>
</comment>
<dbReference type="Proteomes" id="UP000004968">
    <property type="component" value="Unassembled WGS sequence"/>
</dbReference>
<dbReference type="SUPFAM" id="SSF53822">
    <property type="entry name" value="Periplasmic binding protein-like I"/>
    <property type="match status" value="1"/>
</dbReference>
<dbReference type="AlphaFoldDB" id="D3AUE0"/>
<evidence type="ECO:0000313" key="1">
    <source>
        <dbReference type="EMBL" id="EFC94564.1"/>
    </source>
</evidence>
<reference evidence="1 2" key="1">
    <citation type="submission" date="2010-01" db="EMBL/GenBank/DDBJ databases">
        <authorList>
            <person name="Weinstock G."/>
            <person name="Sodergren E."/>
            <person name="Clifton S."/>
            <person name="Fulton L."/>
            <person name="Fulton B."/>
            <person name="Courtney L."/>
            <person name="Fronick C."/>
            <person name="Harrison M."/>
            <person name="Strong C."/>
            <person name="Farmer C."/>
            <person name="Delahaunty K."/>
            <person name="Markovic C."/>
            <person name="Hall O."/>
            <person name="Minx P."/>
            <person name="Tomlinson C."/>
            <person name="Mitreva M."/>
            <person name="Nelson J."/>
            <person name="Hou S."/>
            <person name="Wollam A."/>
            <person name="Pepin K.H."/>
            <person name="Johnson M."/>
            <person name="Bhonagiri V."/>
            <person name="Nash W.E."/>
            <person name="Warren W."/>
            <person name="Chinwalla A."/>
            <person name="Mardis E.R."/>
            <person name="Wilson R.K."/>
        </authorList>
    </citation>
    <scope>NUCLEOTIDE SEQUENCE [LARGE SCALE GENOMIC DNA]</scope>
    <source>
        <strain evidence="1 2">DSM 13479</strain>
    </source>
</reference>
<gene>
    <name evidence="1" type="ORF">CLOSTHATH_07254</name>
</gene>